<dbReference type="WBParaSite" id="ES5_v2.g10846.t1">
    <property type="protein sequence ID" value="ES5_v2.g10846.t1"/>
    <property type="gene ID" value="ES5_v2.g10846"/>
</dbReference>
<sequence length="446" mass="50965">MRLILFFATLIIFYSIEVAASAAVNNDEDEAIIDPELRIDKSLWKNPNDPLERYGLSTMGNCDADEQVQAYKEIVEQKDEEIRDLQYRLQHNSETFTKSVISIIFHGLGINVEADEAVFMKADVTLKKSGIQTVKRFLSEPNPSEAMKARLQGELEYFLSPAAEVREHRMLGFLRQLFPFVIGLNMLVLIFVLAYFNILRNKRMILYLFLAGLFVHQVNQKVNDDYQKALAERMARETRMRGNPCDPKGYLSAIGTYFGSMFSRMDDPCVEFYKDALSDTPINAKILSSAFYVVGEMIGSPFIGLAETMQIAIEKYFSPAPLYIQWLKFALLIFGMICGVVMALRFWQFEISLPFLTFRWRVGDGGAAITHATHQHQAIAPPQVIYYHPIQHGSSHIPLGAISQPTMRQLEHHEVMNLDTTEREEYPISSSPNVTLRKRRSHSLTR</sequence>
<name>A0AC34F1Q8_9BILA</name>
<accession>A0AC34F1Q8</accession>
<organism evidence="1 2">
    <name type="scientific">Panagrolaimus sp. ES5</name>
    <dbReference type="NCBI Taxonomy" id="591445"/>
    <lineage>
        <taxon>Eukaryota</taxon>
        <taxon>Metazoa</taxon>
        <taxon>Ecdysozoa</taxon>
        <taxon>Nematoda</taxon>
        <taxon>Chromadorea</taxon>
        <taxon>Rhabditida</taxon>
        <taxon>Tylenchina</taxon>
        <taxon>Panagrolaimomorpha</taxon>
        <taxon>Panagrolaimoidea</taxon>
        <taxon>Panagrolaimidae</taxon>
        <taxon>Panagrolaimus</taxon>
    </lineage>
</organism>
<reference evidence="2" key="1">
    <citation type="submission" date="2022-11" db="UniProtKB">
        <authorList>
            <consortium name="WormBaseParasite"/>
        </authorList>
    </citation>
    <scope>IDENTIFICATION</scope>
</reference>
<evidence type="ECO:0000313" key="1">
    <source>
        <dbReference type="Proteomes" id="UP000887579"/>
    </source>
</evidence>
<dbReference type="Proteomes" id="UP000887579">
    <property type="component" value="Unplaced"/>
</dbReference>
<protein>
    <submittedName>
        <fullName evidence="2">Chloride channel CLIC-like protein 1</fullName>
    </submittedName>
</protein>
<proteinExistence type="predicted"/>
<evidence type="ECO:0000313" key="2">
    <source>
        <dbReference type="WBParaSite" id="ES5_v2.g10846.t1"/>
    </source>
</evidence>